<accession>A0A8B6HI83</accession>
<reference evidence="1" key="1">
    <citation type="submission" date="2018-11" db="EMBL/GenBank/DDBJ databases">
        <authorList>
            <person name="Alioto T."/>
            <person name="Alioto T."/>
        </authorList>
    </citation>
    <scope>NUCLEOTIDE SEQUENCE</scope>
</reference>
<dbReference type="AlphaFoldDB" id="A0A8B6HI83"/>
<comment type="caution">
    <text evidence="1">The sequence shown here is derived from an EMBL/GenBank/DDBJ whole genome shotgun (WGS) entry which is preliminary data.</text>
</comment>
<gene>
    <name evidence="1" type="ORF">MGAL_10B024539</name>
</gene>
<protein>
    <submittedName>
        <fullName evidence="1">Uncharacterized protein</fullName>
    </submittedName>
</protein>
<evidence type="ECO:0000313" key="1">
    <source>
        <dbReference type="EMBL" id="VDI79424.1"/>
    </source>
</evidence>
<dbReference type="OrthoDB" id="6137886at2759"/>
<evidence type="ECO:0000313" key="2">
    <source>
        <dbReference type="Proteomes" id="UP000596742"/>
    </source>
</evidence>
<keyword evidence="2" id="KW-1185">Reference proteome</keyword>
<proteinExistence type="predicted"/>
<dbReference type="Proteomes" id="UP000596742">
    <property type="component" value="Unassembled WGS sequence"/>
</dbReference>
<name>A0A8B6HI83_MYTGA</name>
<dbReference type="Gene3D" id="2.120.10.30">
    <property type="entry name" value="TolB, C-terminal domain"/>
    <property type="match status" value="1"/>
</dbReference>
<dbReference type="EMBL" id="UYJE01010074">
    <property type="protein sequence ID" value="VDI79424.1"/>
    <property type="molecule type" value="Genomic_DNA"/>
</dbReference>
<dbReference type="InterPro" id="IPR011042">
    <property type="entry name" value="6-blade_b-propeller_TolB-like"/>
</dbReference>
<sequence>MNRPLGKKFEPRPKRIQRSVGSYWVANPCVSEHFLIKQIGYIDRQKAMFSSAQSRQQRQLHQDLNNIKATKNCRRRVVVVMDQKGKQLKEYEHGNHNKRLITYPILFTSTSNRNICVVDWLDNEGRGRVVVLSPGGDILGVYTDPPDVNTGKKPFTPRGILTTPSDNIILTDMNNH</sequence>
<organism evidence="1 2">
    <name type="scientific">Mytilus galloprovincialis</name>
    <name type="common">Mediterranean mussel</name>
    <dbReference type="NCBI Taxonomy" id="29158"/>
    <lineage>
        <taxon>Eukaryota</taxon>
        <taxon>Metazoa</taxon>
        <taxon>Spiralia</taxon>
        <taxon>Lophotrochozoa</taxon>
        <taxon>Mollusca</taxon>
        <taxon>Bivalvia</taxon>
        <taxon>Autobranchia</taxon>
        <taxon>Pteriomorphia</taxon>
        <taxon>Mytilida</taxon>
        <taxon>Mytiloidea</taxon>
        <taxon>Mytilidae</taxon>
        <taxon>Mytilinae</taxon>
        <taxon>Mytilus</taxon>
    </lineage>
</organism>